<dbReference type="SUPFAM" id="SSF55785">
    <property type="entry name" value="PYP-like sensor domain (PAS domain)"/>
    <property type="match status" value="2"/>
</dbReference>
<reference evidence="6" key="1">
    <citation type="submission" date="2022-05" db="EMBL/GenBank/DDBJ databases">
        <title>Halomonas geminus sp. nov. and Halomonas llamarensis sp. nov. isolated from high-altitude salars of the Atacama Desert.</title>
        <authorList>
            <person name="Hintersatz C."/>
            <person name="Rojas L.A."/>
            <person name="Wei T.-S."/>
            <person name="Kutschke S."/>
            <person name="Lehmann F."/>
            <person name="Jain R."/>
            <person name="Pollmann K."/>
        </authorList>
    </citation>
    <scope>NUCLEOTIDE SEQUENCE</scope>
    <source>
        <strain evidence="6">ATCHA</strain>
    </source>
</reference>
<keyword evidence="7" id="KW-1185">Reference proteome</keyword>
<accession>A0ABT0SN48</accession>
<evidence type="ECO:0000259" key="5">
    <source>
        <dbReference type="PROSITE" id="PS50887"/>
    </source>
</evidence>
<dbReference type="CDD" id="cd01949">
    <property type="entry name" value="GGDEF"/>
    <property type="match status" value="1"/>
</dbReference>
<feature type="domain" description="PAC" evidence="4">
    <location>
        <begin position="223"/>
        <end position="275"/>
    </location>
</feature>
<dbReference type="NCBIfam" id="TIGR00254">
    <property type="entry name" value="GGDEF"/>
    <property type="match status" value="1"/>
</dbReference>
<keyword evidence="6" id="KW-0548">Nucleotidyltransferase</keyword>
<dbReference type="Pfam" id="PF08447">
    <property type="entry name" value="PAS_3"/>
    <property type="match status" value="1"/>
</dbReference>
<dbReference type="Proteomes" id="UP001165308">
    <property type="component" value="Unassembled WGS sequence"/>
</dbReference>
<organism evidence="6 7">
    <name type="scientific">Halomonas llamarensis</name>
    <dbReference type="NCBI Taxonomy" id="2945104"/>
    <lineage>
        <taxon>Bacteria</taxon>
        <taxon>Pseudomonadati</taxon>
        <taxon>Pseudomonadota</taxon>
        <taxon>Gammaproteobacteria</taxon>
        <taxon>Oceanospirillales</taxon>
        <taxon>Halomonadaceae</taxon>
        <taxon>Halomonas</taxon>
    </lineage>
</organism>
<dbReference type="InterPro" id="IPR000160">
    <property type="entry name" value="GGDEF_dom"/>
</dbReference>
<evidence type="ECO:0000259" key="3">
    <source>
        <dbReference type="PROSITE" id="PS50112"/>
    </source>
</evidence>
<dbReference type="InterPro" id="IPR043128">
    <property type="entry name" value="Rev_trsase/Diguanyl_cyclase"/>
</dbReference>
<dbReference type="GO" id="GO:0052621">
    <property type="term" value="F:diguanylate cyclase activity"/>
    <property type="evidence" value="ECO:0007669"/>
    <property type="project" value="UniProtKB-EC"/>
</dbReference>
<protein>
    <recommendedName>
        <fullName evidence="1">diguanylate cyclase</fullName>
        <ecNumber evidence="1">2.7.7.65</ecNumber>
    </recommendedName>
</protein>
<dbReference type="CDD" id="cd00130">
    <property type="entry name" value="PAS"/>
    <property type="match status" value="1"/>
</dbReference>
<dbReference type="InterPro" id="IPR029787">
    <property type="entry name" value="Nucleotide_cyclase"/>
</dbReference>
<dbReference type="PROSITE" id="PS50887">
    <property type="entry name" value="GGDEF"/>
    <property type="match status" value="1"/>
</dbReference>
<evidence type="ECO:0000313" key="7">
    <source>
        <dbReference type="Proteomes" id="UP001165308"/>
    </source>
</evidence>
<dbReference type="PROSITE" id="PS50112">
    <property type="entry name" value="PAS"/>
    <property type="match status" value="1"/>
</dbReference>
<sequence length="445" mass="50703">MATQHSIKNKTNGAEATDSTLLHRYRAAFTQSRDAILFFQHGRIFDCNPAFLALFRIPHRKQLAKLDIDNLSPFKQPNGQRSDIAGNIRIKRALNTGQAFFDWQMRDLGGREFPAEVMLYRLDLPEGRVLQATVRDISERQAQRQALLQREQDLLEAQRIACLGNWISDFERSEIRWCEQIYQMFGRPQGEHITHAIFMQAVHPDDRDHVQTAFDAAMRGAPYDIVHRVVHPDGRVRTVHARGQIEFSPDGQARRMIGTVQDITEQKRLEAELAHSAITDHLTGAFNRKRFDEEIEKALARLRRNGVSTALILLDIDHFKPVNDTHGHDVGDQVLVELTHLIQESLRVPDLLARWGGEEFVLLLPDTGLSEAYYLAERLRQLIASHCFTVVRTITASLSLTTLQSTDCPHSCMKRLDEALYQAKHAGRNQVIEAPPIVSVCNQPH</sequence>
<dbReference type="InterPro" id="IPR000700">
    <property type="entry name" value="PAS-assoc_C"/>
</dbReference>
<dbReference type="InterPro" id="IPR013655">
    <property type="entry name" value="PAS_fold_3"/>
</dbReference>
<dbReference type="Gene3D" id="3.30.70.270">
    <property type="match status" value="1"/>
</dbReference>
<dbReference type="Pfam" id="PF00990">
    <property type="entry name" value="GGDEF"/>
    <property type="match status" value="1"/>
</dbReference>
<dbReference type="NCBIfam" id="TIGR00229">
    <property type="entry name" value="sensory_box"/>
    <property type="match status" value="2"/>
</dbReference>
<dbReference type="SMART" id="SM00267">
    <property type="entry name" value="GGDEF"/>
    <property type="match status" value="1"/>
</dbReference>
<dbReference type="PANTHER" id="PTHR45138">
    <property type="entry name" value="REGULATORY COMPONENTS OF SENSORY TRANSDUCTION SYSTEM"/>
    <property type="match status" value="1"/>
</dbReference>
<dbReference type="SMART" id="SM00086">
    <property type="entry name" value="PAC"/>
    <property type="match status" value="2"/>
</dbReference>
<dbReference type="PANTHER" id="PTHR45138:SF9">
    <property type="entry name" value="DIGUANYLATE CYCLASE DGCM-RELATED"/>
    <property type="match status" value="1"/>
</dbReference>
<dbReference type="InterPro" id="IPR035965">
    <property type="entry name" value="PAS-like_dom_sf"/>
</dbReference>
<dbReference type="InterPro" id="IPR000014">
    <property type="entry name" value="PAS"/>
</dbReference>
<dbReference type="EMBL" id="JAMJPJ010000004">
    <property type="protein sequence ID" value="MCL7929228.1"/>
    <property type="molecule type" value="Genomic_DNA"/>
</dbReference>
<evidence type="ECO:0000256" key="2">
    <source>
        <dbReference type="ARBA" id="ARBA00034247"/>
    </source>
</evidence>
<evidence type="ECO:0000313" key="6">
    <source>
        <dbReference type="EMBL" id="MCL7929228.1"/>
    </source>
</evidence>
<proteinExistence type="predicted"/>
<dbReference type="RefSeq" id="WP_250080246.1">
    <property type="nucleotide sequence ID" value="NZ_JAMJPJ010000004.1"/>
</dbReference>
<comment type="catalytic activity">
    <reaction evidence="2">
        <text>2 GTP = 3',3'-c-di-GMP + 2 diphosphate</text>
        <dbReference type="Rhea" id="RHEA:24898"/>
        <dbReference type="ChEBI" id="CHEBI:33019"/>
        <dbReference type="ChEBI" id="CHEBI:37565"/>
        <dbReference type="ChEBI" id="CHEBI:58805"/>
        <dbReference type="EC" id="2.7.7.65"/>
    </reaction>
</comment>
<comment type="caution">
    <text evidence="6">The sequence shown here is derived from an EMBL/GenBank/DDBJ whole genome shotgun (WGS) entry which is preliminary data.</text>
</comment>
<evidence type="ECO:0000256" key="1">
    <source>
        <dbReference type="ARBA" id="ARBA00012528"/>
    </source>
</evidence>
<dbReference type="PROSITE" id="PS50113">
    <property type="entry name" value="PAC"/>
    <property type="match status" value="1"/>
</dbReference>
<name>A0ABT0SN48_9GAMM</name>
<keyword evidence="6" id="KW-0808">Transferase</keyword>
<dbReference type="Gene3D" id="3.30.450.20">
    <property type="entry name" value="PAS domain"/>
    <property type="match status" value="2"/>
</dbReference>
<dbReference type="InterPro" id="IPR050469">
    <property type="entry name" value="Diguanylate_Cyclase"/>
</dbReference>
<evidence type="ECO:0000259" key="4">
    <source>
        <dbReference type="PROSITE" id="PS50113"/>
    </source>
</evidence>
<feature type="domain" description="GGDEF" evidence="5">
    <location>
        <begin position="307"/>
        <end position="436"/>
    </location>
</feature>
<dbReference type="SUPFAM" id="SSF55073">
    <property type="entry name" value="Nucleotide cyclase"/>
    <property type="match status" value="1"/>
</dbReference>
<gene>
    <name evidence="6" type="ORF">M8006_04395</name>
</gene>
<dbReference type="EC" id="2.7.7.65" evidence="1"/>
<dbReference type="InterPro" id="IPR001610">
    <property type="entry name" value="PAC"/>
</dbReference>
<feature type="domain" description="PAS" evidence="3">
    <location>
        <begin position="177"/>
        <end position="221"/>
    </location>
</feature>
<dbReference type="Pfam" id="PF13426">
    <property type="entry name" value="PAS_9"/>
    <property type="match status" value="1"/>
</dbReference>
<dbReference type="Gene3D" id="2.10.70.100">
    <property type="match status" value="1"/>
</dbReference>